<feature type="region of interest" description="Disordered" evidence="1">
    <location>
        <begin position="19"/>
        <end position="42"/>
    </location>
</feature>
<feature type="region of interest" description="Disordered" evidence="1">
    <location>
        <begin position="54"/>
        <end position="82"/>
    </location>
</feature>
<accession>A0AAW0GKU6</accession>
<dbReference type="Proteomes" id="UP001385951">
    <property type="component" value="Unassembled WGS sequence"/>
</dbReference>
<organism evidence="2 3">
    <name type="scientific">Cerrena zonata</name>
    <dbReference type="NCBI Taxonomy" id="2478898"/>
    <lineage>
        <taxon>Eukaryota</taxon>
        <taxon>Fungi</taxon>
        <taxon>Dikarya</taxon>
        <taxon>Basidiomycota</taxon>
        <taxon>Agaricomycotina</taxon>
        <taxon>Agaricomycetes</taxon>
        <taxon>Polyporales</taxon>
        <taxon>Cerrenaceae</taxon>
        <taxon>Cerrena</taxon>
    </lineage>
</organism>
<dbReference type="EMBL" id="JASBNA010000007">
    <property type="protein sequence ID" value="KAK7690196.1"/>
    <property type="molecule type" value="Genomic_DNA"/>
</dbReference>
<protein>
    <submittedName>
        <fullName evidence="2">Uncharacterized protein</fullName>
    </submittedName>
</protein>
<proteinExistence type="predicted"/>
<reference evidence="2 3" key="1">
    <citation type="submission" date="2022-09" db="EMBL/GenBank/DDBJ databases">
        <authorList>
            <person name="Palmer J.M."/>
        </authorList>
    </citation>
    <scope>NUCLEOTIDE SEQUENCE [LARGE SCALE GENOMIC DNA]</scope>
    <source>
        <strain evidence="2 3">DSM 7382</strain>
    </source>
</reference>
<evidence type="ECO:0000313" key="2">
    <source>
        <dbReference type="EMBL" id="KAK7690196.1"/>
    </source>
</evidence>
<feature type="compositionally biased region" description="Low complexity" evidence="1">
    <location>
        <begin position="25"/>
        <end position="35"/>
    </location>
</feature>
<evidence type="ECO:0000313" key="3">
    <source>
        <dbReference type="Proteomes" id="UP001385951"/>
    </source>
</evidence>
<name>A0AAW0GKU6_9APHY</name>
<evidence type="ECO:0000256" key="1">
    <source>
        <dbReference type="SAM" id="MobiDB-lite"/>
    </source>
</evidence>
<dbReference type="AlphaFoldDB" id="A0AAW0GKU6"/>
<comment type="caution">
    <text evidence="2">The sequence shown here is derived from an EMBL/GenBank/DDBJ whole genome shotgun (WGS) entry which is preliminary data.</text>
</comment>
<gene>
    <name evidence="2" type="ORF">QCA50_006847</name>
</gene>
<sequence length="103" mass="11154">MPGPLSLKQRLQALSTNIANGAQGSSSGDSFSLNSPKSPGPRIRAFLSQSIMRRPQEQFNGNANGNGNGHGNEQGYSESQDRVQEVMSRLIFQAGVDYETRPM</sequence>
<keyword evidence="3" id="KW-1185">Reference proteome</keyword>